<feature type="domain" description="AAA+ ATPase" evidence="2">
    <location>
        <begin position="482"/>
        <end position="601"/>
    </location>
</feature>
<feature type="region of interest" description="Disordered" evidence="1">
    <location>
        <begin position="383"/>
        <end position="402"/>
    </location>
</feature>
<gene>
    <name evidence="3" type="ORF">JMJ35_002202</name>
</gene>
<evidence type="ECO:0000313" key="3">
    <source>
        <dbReference type="EMBL" id="KAK0514823.1"/>
    </source>
</evidence>
<dbReference type="SUPFAM" id="SSF52540">
    <property type="entry name" value="P-loop containing nucleoside triphosphate hydrolases"/>
    <property type="match status" value="1"/>
</dbReference>
<evidence type="ECO:0000313" key="4">
    <source>
        <dbReference type="Proteomes" id="UP001166286"/>
    </source>
</evidence>
<evidence type="ECO:0000256" key="1">
    <source>
        <dbReference type="SAM" id="MobiDB-lite"/>
    </source>
</evidence>
<organism evidence="3 4">
    <name type="scientific">Cladonia borealis</name>
    <dbReference type="NCBI Taxonomy" id="184061"/>
    <lineage>
        <taxon>Eukaryota</taxon>
        <taxon>Fungi</taxon>
        <taxon>Dikarya</taxon>
        <taxon>Ascomycota</taxon>
        <taxon>Pezizomycotina</taxon>
        <taxon>Lecanoromycetes</taxon>
        <taxon>OSLEUM clade</taxon>
        <taxon>Lecanoromycetidae</taxon>
        <taxon>Lecanorales</taxon>
        <taxon>Lecanorineae</taxon>
        <taxon>Cladoniaceae</taxon>
        <taxon>Cladonia</taxon>
    </lineage>
</organism>
<dbReference type="EMBL" id="JAFEKC020000004">
    <property type="protein sequence ID" value="KAK0514823.1"/>
    <property type="molecule type" value="Genomic_DNA"/>
</dbReference>
<dbReference type="InterPro" id="IPR054289">
    <property type="entry name" value="DUF7025"/>
</dbReference>
<dbReference type="InterPro" id="IPR003959">
    <property type="entry name" value="ATPase_AAA_core"/>
</dbReference>
<dbReference type="SMART" id="SM00382">
    <property type="entry name" value="AAA"/>
    <property type="match status" value="1"/>
</dbReference>
<dbReference type="InterPro" id="IPR027417">
    <property type="entry name" value="P-loop_NTPase"/>
</dbReference>
<dbReference type="InterPro" id="IPR003593">
    <property type="entry name" value="AAA+_ATPase"/>
</dbReference>
<proteinExistence type="predicted"/>
<dbReference type="Pfam" id="PF22942">
    <property type="entry name" value="DUF7025"/>
    <property type="match status" value="1"/>
</dbReference>
<sequence length="719" mass="81807">MDHLLLDNDSIANNIPWYDEHGRLSAYLPTNYEVEALTMPMVPTIVAADEEMLASESINTRIQTFYEGPWKDKDQQFINWVEKQPMQVPKIAQARYNKAIVRIYKVKDYSVENTIGGLTPMKLSSITVSSPSIVAAIEPILAEAAFRLADKETMRFYHPFIELYFAYTRILEVADEQNSQTEAGAQMKVFVQVLKDLLGERFAKVATLQSMNQISYDYIWAIFPKDIIVYSRVEDSDRLFQVVNVNWSGSHWQINCRFVQFNGVKFGMLSHSFKLLPFQGARIISDLHVYPIGFNPDPTLEKKLLERGREVLNYQDTEYRQYVGVHSSLNEDDDNGGDFNDENKGVEEYYSVDGQVVIDAFAFEKFNPDRRIRLRKLDSEAMEVTSTNKSRPSTKEQQSNKHSIESNRRYLLLMNPLLAGYSLKLKRWFWLHISGLRPIPWNESAFDSLVFPEEHKNLLLSFVCNHKHSSQQRDDVIGGKGQGLVILLSGPPGTGKTLTAESVADKARRPLYYLHTEELGTSSYAIGETLSKALALATAFNAVLLLDEADALLCKRSVIDKSHNGLVSDSFRGILFLTTNLLSNMDDAFLSRMHLHLRYPSLSAASRMMLWEQFLLRADLSDIQSEAQIRIPPQSSQPIQSSNPSIDLSSEDMNAIAAWSLNGREIRNVVKTARLWCTYNNYGLTLDRIEAAIRVTAAFAEKTTEEAECPDSRKRQRLL</sequence>
<protein>
    <recommendedName>
        <fullName evidence="2">AAA+ ATPase domain-containing protein</fullName>
    </recommendedName>
</protein>
<feature type="compositionally biased region" description="Polar residues" evidence="1">
    <location>
        <begin position="384"/>
        <end position="397"/>
    </location>
</feature>
<dbReference type="AlphaFoldDB" id="A0AA39R7N6"/>
<dbReference type="Gene3D" id="3.40.50.300">
    <property type="entry name" value="P-loop containing nucleotide triphosphate hydrolases"/>
    <property type="match status" value="1"/>
</dbReference>
<comment type="caution">
    <text evidence="3">The sequence shown here is derived from an EMBL/GenBank/DDBJ whole genome shotgun (WGS) entry which is preliminary data.</text>
</comment>
<dbReference type="GO" id="GO:0016887">
    <property type="term" value="F:ATP hydrolysis activity"/>
    <property type="evidence" value="ECO:0007669"/>
    <property type="project" value="InterPro"/>
</dbReference>
<dbReference type="GO" id="GO:0005524">
    <property type="term" value="F:ATP binding"/>
    <property type="evidence" value="ECO:0007669"/>
    <property type="project" value="InterPro"/>
</dbReference>
<evidence type="ECO:0000259" key="2">
    <source>
        <dbReference type="SMART" id="SM00382"/>
    </source>
</evidence>
<dbReference type="PANTHER" id="PTHR46411">
    <property type="entry name" value="FAMILY ATPASE, PUTATIVE-RELATED"/>
    <property type="match status" value="1"/>
</dbReference>
<name>A0AA39R7N6_9LECA</name>
<dbReference type="PANTHER" id="PTHR46411:SF3">
    <property type="entry name" value="AAA+ ATPASE DOMAIN-CONTAINING PROTEIN"/>
    <property type="match status" value="1"/>
</dbReference>
<accession>A0AA39R7N6</accession>
<dbReference type="Pfam" id="PF00004">
    <property type="entry name" value="AAA"/>
    <property type="match status" value="1"/>
</dbReference>
<dbReference type="Proteomes" id="UP001166286">
    <property type="component" value="Unassembled WGS sequence"/>
</dbReference>
<reference evidence="3" key="1">
    <citation type="submission" date="2023-03" db="EMBL/GenBank/DDBJ databases">
        <title>Complete genome of Cladonia borealis.</title>
        <authorList>
            <person name="Park H."/>
        </authorList>
    </citation>
    <scope>NUCLEOTIDE SEQUENCE</scope>
    <source>
        <strain evidence="3">ANT050790</strain>
    </source>
</reference>
<keyword evidence="4" id="KW-1185">Reference proteome</keyword>